<evidence type="ECO:0000313" key="4">
    <source>
        <dbReference type="RefSeq" id="XP_030977376.1"/>
    </source>
</evidence>
<proteinExistence type="predicted"/>
<dbReference type="InterPro" id="IPR011058">
    <property type="entry name" value="Cyanovirin-N"/>
</dbReference>
<evidence type="ECO:0000256" key="1">
    <source>
        <dbReference type="SAM" id="SignalP"/>
    </source>
</evidence>
<evidence type="ECO:0000313" key="3">
    <source>
        <dbReference type="Proteomes" id="UP000515153"/>
    </source>
</evidence>
<dbReference type="GeneID" id="41966809"/>
<feature type="signal peptide" evidence="1">
    <location>
        <begin position="1"/>
        <end position="17"/>
    </location>
</feature>
<dbReference type="SUPFAM" id="SSF51322">
    <property type="entry name" value="Cyanovirin-N"/>
    <property type="match status" value="1"/>
</dbReference>
<reference evidence="4" key="1">
    <citation type="journal article" date="2019" name="Mol. Biol. Evol.">
        <title>Blast fungal genomes show frequent chromosomal changes, gene gains and losses, and effector gene turnover.</title>
        <authorList>
            <person name="Gomez Luciano L.B."/>
            <person name="Jason Tsai I."/>
            <person name="Chuma I."/>
            <person name="Tosa Y."/>
            <person name="Chen Y.H."/>
            <person name="Li J.Y."/>
            <person name="Li M.Y."/>
            <person name="Jade Lu M.Y."/>
            <person name="Nakayashiki H."/>
            <person name="Li W.H."/>
        </authorList>
    </citation>
    <scope>NUCLEOTIDE SEQUENCE</scope>
    <source>
        <strain evidence="4">NI907</strain>
    </source>
</reference>
<dbReference type="RefSeq" id="XP_030977376.1">
    <property type="nucleotide sequence ID" value="XM_031131904.1"/>
</dbReference>
<gene>
    <name evidence="4" type="ORF">PgNI_11946</name>
</gene>
<keyword evidence="1" id="KW-0732">Signal</keyword>
<dbReference type="KEGG" id="pgri:PgNI_11946"/>
<dbReference type="AlphaFoldDB" id="A0A6P8AR38"/>
<evidence type="ECO:0000259" key="2">
    <source>
        <dbReference type="Pfam" id="PF08881"/>
    </source>
</evidence>
<reference evidence="4" key="3">
    <citation type="submission" date="2025-08" db="UniProtKB">
        <authorList>
            <consortium name="RefSeq"/>
        </authorList>
    </citation>
    <scope>IDENTIFICATION</scope>
    <source>
        <strain evidence="4">NI907</strain>
    </source>
</reference>
<dbReference type="Proteomes" id="UP000515153">
    <property type="component" value="Unplaced"/>
</dbReference>
<organism evidence="3 4">
    <name type="scientific">Pyricularia grisea</name>
    <name type="common">Crabgrass-specific blast fungus</name>
    <name type="synonym">Magnaporthe grisea</name>
    <dbReference type="NCBI Taxonomy" id="148305"/>
    <lineage>
        <taxon>Eukaryota</taxon>
        <taxon>Fungi</taxon>
        <taxon>Dikarya</taxon>
        <taxon>Ascomycota</taxon>
        <taxon>Pezizomycotina</taxon>
        <taxon>Sordariomycetes</taxon>
        <taxon>Sordariomycetidae</taxon>
        <taxon>Magnaporthales</taxon>
        <taxon>Pyriculariaceae</taxon>
        <taxon>Pyricularia</taxon>
    </lineage>
</organism>
<reference evidence="4" key="2">
    <citation type="submission" date="2019-10" db="EMBL/GenBank/DDBJ databases">
        <authorList>
            <consortium name="NCBI Genome Project"/>
        </authorList>
    </citation>
    <scope>NUCLEOTIDE SEQUENCE</scope>
    <source>
        <strain evidence="4">NI907</strain>
    </source>
</reference>
<dbReference type="Gene3D" id="2.30.60.10">
    <property type="entry name" value="Cyanovirin-N"/>
    <property type="match status" value="1"/>
</dbReference>
<dbReference type="InterPro" id="IPR036673">
    <property type="entry name" value="Cyanovirin-N_sf"/>
</dbReference>
<accession>A0A6P8AR38</accession>
<name>A0A6P8AR38_PYRGI</name>
<feature type="chain" id="PRO_5027745413" description="Cyanovirin-N domain-containing protein" evidence="1">
    <location>
        <begin position="18"/>
        <end position="104"/>
    </location>
</feature>
<dbReference type="Pfam" id="PF08881">
    <property type="entry name" value="CVNH"/>
    <property type="match status" value="1"/>
</dbReference>
<sequence length="104" mass="11345">MHISKAFALALAGRTIAADSSVGNFSFSCGNIVLKNNFTLQADCTKSGGAGGPTNTIDMNQCFAVQDDGTVECGKTGQNIRVLFRWIWIRHSHEGSRLQRQNRQ</sequence>
<keyword evidence="3" id="KW-1185">Reference proteome</keyword>
<feature type="domain" description="Cyanovirin-N" evidence="2">
    <location>
        <begin position="25"/>
        <end position="78"/>
    </location>
</feature>
<protein>
    <recommendedName>
        <fullName evidence="2">Cyanovirin-N domain-containing protein</fullName>
    </recommendedName>
</protein>